<gene>
    <name evidence="6" type="ORF">EDD38_4653</name>
</gene>
<feature type="transmembrane region" description="Helical" evidence="5">
    <location>
        <begin position="120"/>
        <end position="140"/>
    </location>
</feature>
<feature type="transmembrane region" description="Helical" evidence="5">
    <location>
        <begin position="246"/>
        <end position="262"/>
    </location>
</feature>
<dbReference type="Gene3D" id="1.20.1530.20">
    <property type="match status" value="1"/>
</dbReference>
<keyword evidence="7" id="KW-1185">Reference proteome</keyword>
<accession>A0A3N4SIE6</accession>
<keyword evidence="5" id="KW-0472">Membrane</keyword>
<dbReference type="InterPro" id="IPR038770">
    <property type="entry name" value="Na+/solute_symporter_sf"/>
</dbReference>
<name>A0A3N4SIE6_9ACTN</name>
<feature type="transmembrane region" description="Helical" evidence="5">
    <location>
        <begin position="220"/>
        <end position="240"/>
    </location>
</feature>
<keyword evidence="5" id="KW-1133">Transmembrane helix</keyword>
<dbReference type="GO" id="GO:0006811">
    <property type="term" value="P:monoatomic ion transport"/>
    <property type="evidence" value="ECO:0007669"/>
    <property type="project" value="UniProtKB-KW"/>
</dbReference>
<evidence type="ECO:0000313" key="7">
    <source>
        <dbReference type="Proteomes" id="UP000266906"/>
    </source>
</evidence>
<feature type="transmembrane region" description="Helical" evidence="5">
    <location>
        <begin position="342"/>
        <end position="361"/>
    </location>
</feature>
<evidence type="ECO:0000313" key="6">
    <source>
        <dbReference type="EMBL" id="RPE36284.1"/>
    </source>
</evidence>
<organism evidence="6 7">
    <name type="scientific">Kitasatospora cineracea</name>
    <dbReference type="NCBI Taxonomy" id="88074"/>
    <lineage>
        <taxon>Bacteria</taxon>
        <taxon>Bacillati</taxon>
        <taxon>Actinomycetota</taxon>
        <taxon>Actinomycetes</taxon>
        <taxon>Kitasatosporales</taxon>
        <taxon>Streptomycetaceae</taxon>
        <taxon>Kitasatospora</taxon>
    </lineage>
</organism>
<dbReference type="EMBL" id="RKQG01000001">
    <property type="protein sequence ID" value="RPE36284.1"/>
    <property type="molecule type" value="Genomic_DNA"/>
</dbReference>
<feature type="transmembrane region" description="Helical" evidence="5">
    <location>
        <begin position="90"/>
        <end position="114"/>
    </location>
</feature>
<dbReference type="PANTHER" id="PTHR32507">
    <property type="entry name" value="NA(+)/H(+) ANTIPORTER 1"/>
    <property type="match status" value="1"/>
</dbReference>
<dbReference type="GO" id="GO:0005886">
    <property type="term" value="C:plasma membrane"/>
    <property type="evidence" value="ECO:0007669"/>
    <property type="project" value="UniProtKB-SubCell"/>
</dbReference>
<evidence type="ECO:0000256" key="3">
    <source>
        <dbReference type="ARBA" id="ARBA00022449"/>
    </source>
</evidence>
<dbReference type="AlphaFoldDB" id="A0A3N4SIE6"/>
<dbReference type="PANTHER" id="PTHR32507:SF0">
    <property type="entry name" value="NA(+)_H(+) ANTIPORTER 2-RELATED"/>
    <property type="match status" value="1"/>
</dbReference>
<feature type="transmembrane region" description="Helical" evidence="5">
    <location>
        <begin position="187"/>
        <end position="213"/>
    </location>
</feature>
<keyword evidence="4" id="KW-0406">Ion transport</keyword>
<comment type="subcellular location">
    <subcellularLocation>
        <location evidence="1">Cell membrane</location>
        <topology evidence="1">Multi-pass membrane protein</topology>
    </subcellularLocation>
</comment>
<proteinExistence type="predicted"/>
<comment type="caution">
    <text evidence="6">The sequence shown here is derived from an EMBL/GenBank/DDBJ whole genome shotgun (WGS) entry which is preliminary data.</text>
</comment>
<feature type="transmembrane region" description="Helical" evidence="5">
    <location>
        <begin position="29"/>
        <end position="46"/>
    </location>
</feature>
<dbReference type="Proteomes" id="UP000266906">
    <property type="component" value="Unassembled WGS sequence"/>
</dbReference>
<protein>
    <submittedName>
        <fullName evidence="6">Sodium/proton antiporter (CPA1 family)</fullName>
    </submittedName>
</protein>
<keyword evidence="2" id="KW-0813">Transport</keyword>
<dbReference type="GO" id="GO:0015297">
    <property type="term" value="F:antiporter activity"/>
    <property type="evidence" value="ECO:0007669"/>
    <property type="project" value="UniProtKB-KW"/>
</dbReference>
<reference evidence="6 7" key="1">
    <citation type="submission" date="2018-11" db="EMBL/GenBank/DDBJ databases">
        <title>Sequencing the genomes of 1000 actinobacteria strains.</title>
        <authorList>
            <person name="Klenk H.-P."/>
        </authorList>
    </citation>
    <scope>NUCLEOTIDE SEQUENCE [LARGE SCALE GENOMIC DNA]</scope>
    <source>
        <strain evidence="6 7">DSM 44781</strain>
    </source>
</reference>
<evidence type="ECO:0000256" key="5">
    <source>
        <dbReference type="SAM" id="Phobius"/>
    </source>
</evidence>
<feature type="transmembrane region" description="Helical" evidence="5">
    <location>
        <begin position="152"/>
        <end position="175"/>
    </location>
</feature>
<evidence type="ECO:0000256" key="4">
    <source>
        <dbReference type="ARBA" id="ARBA00023065"/>
    </source>
</evidence>
<evidence type="ECO:0000256" key="1">
    <source>
        <dbReference type="ARBA" id="ARBA00004651"/>
    </source>
</evidence>
<feature type="transmembrane region" description="Helical" evidence="5">
    <location>
        <begin position="298"/>
        <end position="321"/>
    </location>
</feature>
<feature type="transmembrane region" description="Helical" evidence="5">
    <location>
        <begin position="367"/>
        <end position="393"/>
    </location>
</feature>
<feature type="transmembrane region" description="Helical" evidence="5">
    <location>
        <begin position="6"/>
        <end position="24"/>
    </location>
</feature>
<keyword evidence="3" id="KW-0050">Antiport</keyword>
<evidence type="ECO:0000256" key="2">
    <source>
        <dbReference type="ARBA" id="ARBA00022448"/>
    </source>
</evidence>
<dbReference type="RefSeq" id="WP_123819363.1">
    <property type="nucleotide sequence ID" value="NZ_RKQG01000001.1"/>
</dbReference>
<keyword evidence="5" id="KW-0812">Transmembrane</keyword>
<feature type="transmembrane region" description="Helical" evidence="5">
    <location>
        <begin position="58"/>
        <end position="78"/>
    </location>
</feature>
<feature type="transmembrane region" description="Helical" evidence="5">
    <location>
        <begin position="274"/>
        <end position="292"/>
    </location>
</feature>
<sequence>MTSEQILIGAGLTVVLAVASQLLAARLRIPAIIVLLPVGFAAGAVTDDVHPDRLLGPAFSPLVSLAVAVVLYDAGLGLDLRRLTGHTRHAVVRLVWVGTLLTAPAAAFAAAPLLGLSGAAAAMLGAVLVVSGPTVVGPLLNFVRPTERVQRILVWEGSLIDAVGGILGALVFHALVGQQHRQFGRGLLEFAASVGLGLLGGLLGAALLWWLLVRGRLNDVLGASAQLAAVVGVAALCDALREDTGLIAAIVMGVVVATLPAFDLPARRTFFETLVSLVVGVLFVSISSTVAWSSVRPLLLPALGLVAVLVVVVRPVVAALSTAGTDLPEGERAFLGWMAPRGIVAASTAATFSAGLAAAGVGGADKILPATFLVIVFTVTLYGLSAVPVARLLGVARPARSRPLLVGGEPWTLELAAVLRSAGLDVLLWAGRDEQRERIAAAGLELADGELLAVAGGEGAEQEGVTAVYLLTAEDEFNALAAAVLRDGSELPVFRLPAAAPGPGVVGDGPAATLLPAALTGPELARRHAAGARILRRPADGELPPGHDLLFTLDRSGRLAPATPHGRPVHPGQVTERIVLGPA</sequence>